<dbReference type="GO" id="GO:0005634">
    <property type="term" value="C:nucleus"/>
    <property type="evidence" value="ECO:0007669"/>
    <property type="project" value="TreeGrafter"/>
</dbReference>
<keyword evidence="1" id="KW-0378">Hydrolase</keyword>
<comment type="caution">
    <text evidence="3">The sequence shown here is derived from an EMBL/GenBank/DDBJ whole genome shotgun (WGS) entry which is preliminary data.</text>
</comment>
<dbReference type="SUPFAM" id="SSF53474">
    <property type="entry name" value="alpha/beta-Hydrolases"/>
    <property type="match status" value="1"/>
</dbReference>
<dbReference type="InterPro" id="IPR005645">
    <property type="entry name" value="FSH-like_dom"/>
</dbReference>
<dbReference type="GO" id="GO:0016787">
    <property type="term" value="F:hydrolase activity"/>
    <property type="evidence" value="ECO:0007669"/>
    <property type="project" value="UniProtKB-KW"/>
</dbReference>
<feature type="domain" description="Serine hydrolase" evidence="2">
    <location>
        <begin position="2"/>
        <end position="198"/>
    </location>
</feature>
<dbReference type="InterPro" id="IPR050593">
    <property type="entry name" value="LovG"/>
</dbReference>
<dbReference type="Gene3D" id="3.40.50.1820">
    <property type="entry name" value="alpha/beta hydrolase"/>
    <property type="match status" value="1"/>
</dbReference>
<name>A0AAV9XAI8_9PEZI</name>
<evidence type="ECO:0000256" key="1">
    <source>
        <dbReference type="ARBA" id="ARBA00022801"/>
    </source>
</evidence>
<keyword evidence="4" id="KW-1185">Reference proteome</keyword>
<dbReference type="Proteomes" id="UP001365542">
    <property type="component" value="Unassembled WGS sequence"/>
</dbReference>
<organism evidence="3 4">
    <name type="scientific">Orbilia ellipsospora</name>
    <dbReference type="NCBI Taxonomy" id="2528407"/>
    <lineage>
        <taxon>Eukaryota</taxon>
        <taxon>Fungi</taxon>
        <taxon>Dikarya</taxon>
        <taxon>Ascomycota</taxon>
        <taxon>Pezizomycotina</taxon>
        <taxon>Orbiliomycetes</taxon>
        <taxon>Orbiliales</taxon>
        <taxon>Orbiliaceae</taxon>
        <taxon>Orbilia</taxon>
    </lineage>
</organism>
<dbReference type="InterPro" id="IPR029058">
    <property type="entry name" value="AB_hydrolase_fold"/>
</dbReference>
<proteinExistence type="predicted"/>
<dbReference type="PANTHER" id="PTHR48070:SF6">
    <property type="entry name" value="ESTERASE OVCA2"/>
    <property type="match status" value="1"/>
</dbReference>
<evidence type="ECO:0000313" key="3">
    <source>
        <dbReference type="EMBL" id="KAK6539087.1"/>
    </source>
</evidence>
<gene>
    <name evidence="3" type="ORF">TWF694_010627</name>
</gene>
<dbReference type="EMBL" id="JAVHJO010000007">
    <property type="protein sequence ID" value="KAK6539087.1"/>
    <property type="molecule type" value="Genomic_DNA"/>
</dbReference>
<dbReference type="GO" id="GO:0019748">
    <property type="term" value="P:secondary metabolic process"/>
    <property type="evidence" value="ECO:0007669"/>
    <property type="project" value="TreeGrafter"/>
</dbReference>
<accession>A0AAV9XAI8</accession>
<evidence type="ECO:0000313" key="4">
    <source>
        <dbReference type="Proteomes" id="UP001365542"/>
    </source>
</evidence>
<dbReference type="GO" id="GO:0005737">
    <property type="term" value="C:cytoplasm"/>
    <property type="evidence" value="ECO:0007669"/>
    <property type="project" value="TreeGrafter"/>
</dbReference>
<dbReference type="PANTHER" id="PTHR48070">
    <property type="entry name" value="ESTERASE OVCA2"/>
    <property type="match status" value="1"/>
</dbReference>
<evidence type="ECO:0000259" key="2">
    <source>
        <dbReference type="Pfam" id="PF03959"/>
    </source>
</evidence>
<protein>
    <recommendedName>
        <fullName evidence="2">Serine hydrolase domain-containing protein</fullName>
    </recommendedName>
</protein>
<dbReference type="AlphaFoldDB" id="A0AAV9XAI8"/>
<reference evidence="3 4" key="1">
    <citation type="submission" date="2019-10" db="EMBL/GenBank/DDBJ databases">
        <authorList>
            <person name="Palmer J.M."/>
        </authorList>
    </citation>
    <scope>NUCLEOTIDE SEQUENCE [LARGE SCALE GENOMIC DNA]</scope>
    <source>
        <strain evidence="3 4">TWF694</strain>
    </source>
</reference>
<dbReference type="Pfam" id="PF03959">
    <property type="entry name" value="FSH1"/>
    <property type="match status" value="1"/>
</dbReference>
<sequence>MRFLCLHGLGTNSKVFETQTAAIRAELGDEHTYEFVDGTVSWTKAPELGDLFSDDDQYLAYYDPYNSESMLRALHQLEAYIQQEGPFDGVMGFSHGCALSSTLLLGRASEKGQWQNPFKCAIFLAAGGPVSWSALHDGEVIWLDRSYTKSQISIPTAHVWALNDKWGPSMSAVLEQLCIPQVRHGHVHNEGHTVPGRRSPETLRAAMKAIRRTIQEVESGC</sequence>